<protein>
    <submittedName>
        <fullName evidence="2">Uncharacterized protein</fullName>
    </submittedName>
</protein>
<dbReference type="Proteomes" id="UP000507470">
    <property type="component" value="Unassembled WGS sequence"/>
</dbReference>
<keyword evidence="3" id="KW-1185">Reference proteome</keyword>
<keyword evidence="1" id="KW-1133">Transmembrane helix</keyword>
<evidence type="ECO:0000313" key="3">
    <source>
        <dbReference type="Proteomes" id="UP000507470"/>
    </source>
</evidence>
<dbReference type="OrthoDB" id="10461490at2759"/>
<organism evidence="2 3">
    <name type="scientific">Mytilus coruscus</name>
    <name type="common">Sea mussel</name>
    <dbReference type="NCBI Taxonomy" id="42192"/>
    <lineage>
        <taxon>Eukaryota</taxon>
        <taxon>Metazoa</taxon>
        <taxon>Spiralia</taxon>
        <taxon>Lophotrochozoa</taxon>
        <taxon>Mollusca</taxon>
        <taxon>Bivalvia</taxon>
        <taxon>Autobranchia</taxon>
        <taxon>Pteriomorphia</taxon>
        <taxon>Mytilida</taxon>
        <taxon>Mytiloidea</taxon>
        <taxon>Mytilidae</taxon>
        <taxon>Mytilinae</taxon>
        <taxon>Mytilus</taxon>
    </lineage>
</organism>
<reference evidence="2 3" key="1">
    <citation type="submission" date="2020-06" db="EMBL/GenBank/DDBJ databases">
        <authorList>
            <person name="Li R."/>
            <person name="Bekaert M."/>
        </authorList>
    </citation>
    <scope>NUCLEOTIDE SEQUENCE [LARGE SCALE GENOMIC DNA]</scope>
    <source>
        <strain evidence="3">wild</strain>
    </source>
</reference>
<feature type="transmembrane region" description="Helical" evidence="1">
    <location>
        <begin position="141"/>
        <end position="156"/>
    </location>
</feature>
<keyword evidence="1" id="KW-0472">Membrane</keyword>
<evidence type="ECO:0000313" key="2">
    <source>
        <dbReference type="EMBL" id="CAC5422108.1"/>
    </source>
</evidence>
<dbReference type="EMBL" id="CACVKT020009497">
    <property type="protein sequence ID" value="CAC5422108.1"/>
    <property type="molecule type" value="Genomic_DNA"/>
</dbReference>
<sequence length="249" mass="28244">MDEKLNLSVYSVPTLHCLLITQNVYDIKPITYCERKLKKIDCDVMVSSIIFRVGNLYIQWTCNHSQSYNGKMYFRVISLKDNKDVRNAFPKTEIITHTTTKNNLDSVSQAGKTTTFNQNDSILYATTTTTYGRTTQTGNEMHLTAVVILTLYVYIIDVCIKLSVGVAAFLGSIIVVLFVVVSNLRRKLRKASYTCLTVRRDQNIYNETTHHLSDAGHYLEIVPLAEMSASVYRPTGQQNIDQIQHVDTS</sequence>
<evidence type="ECO:0000256" key="1">
    <source>
        <dbReference type="SAM" id="Phobius"/>
    </source>
</evidence>
<accession>A0A6J8ENP8</accession>
<feature type="transmembrane region" description="Helical" evidence="1">
    <location>
        <begin position="162"/>
        <end position="181"/>
    </location>
</feature>
<gene>
    <name evidence="2" type="ORF">MCOR_54179</name>
</gene>
<keyword evidence="1" id="KW-0812">Transmembrane</keyword>
<proteinExistence type="predicted"/>
<name>A0A6J8ENP8_MYTCO</name>
<dbReference type="AlphaFoldDB" id="A0A6J8ENP8"/>